<dbReference type="Proteomes" id="UP000289738">
    <property type="component" value="Chromosome B03"/>
</dbReference>
<evidence type="ECO:0000256" key="3">
    <source>
        <dbReference type="ARBA" id="ARBA00023125"/>
    </source>
</evidence>
<evidence type="ECO:0000313" key="7">
    <source>
        <dbReference type="Proteomes" id="UP000289738"/>
    </source>
</evidence>
<evidence type="ECO:0000256" key="5">
    <source>
        <dbReference type="ARBA" id="ARBA00023242"/>
    </source>
</evidence>
<protein>
    <submittedName>
        <fullName evidence="6">Uncharacterized protein</fullName>
    </submittedName>
</protein>
<dbReference type="GO" id="GO:0005634">
    <property type="term" value="C:nucleus"/>
    <property type="evidence" value="ECO:0007669"/>
    <property type="project" value="UniProtKB-SubCell"/>
</dbReference>
<evidence type="ECO:0000313" key="6">
    <source>
        <dbReference type="EMBL" id="RYR22493.1"/>
    </source>
</evidence>
<dbReference type="InterPro" id="IPR015300">
    <property type="entry name" value="DNA-bd_pseudobarrel_sf"/>
</dbReference>
<sequence length="272" mass="31667">MASASNAAGSSNNPRSFGSIMRRMNRNRYARLPEWCKRWCELFLWVDKILEEDTDEMDDLLRVNWLLVGWLLLDCCFLELPFLVWRTSFWEGVLVVAQEKAKPISEDISFRGYLRPSKLILFCPRSFPSLFPRDWWSFQYSFLPSLPQTSFQSCWVTRAYLLDTGNHEFYFQATVALPPNFYGEFRSELPDEVRFVDFSGRRFTMLLHKTPSLCLIVGGFPQLINAFTIKGRCWFFMAYVGNAEFVIFHVLDANARFPDGGVSWDHPLAVGL</sequence>
<keyword evidence="4" id="KW-0804">Transcription</keyword>
<dbReference type="EMBL" id="SDMP01000013">
    <property type="protein sequence ID" value="RYR22493.1"/>
    <property type="molecule type" value="Genomic_DNA"/>
</dbReference>
<reference evidence="6 7" key="1">
    <citation type="submission" date="2019-01" db="EMBL/GenBank/DDBJ databases">
        <title>Sequencing of cultivated peanut Arachis hypogaea provides insights into genome evolution and oil improvement.</title>
        <authorList>
            <person name="Chen X."/>
        </authorList>
    </citation>
    <scope>NUCLEOTIDE SEQUENCE [LARGE SCALE GENOMIC DNA]</scope>
    <source>
        <strain evidence="7">cv. Fuhuasheng</strain>
        <tissue evidence="6">Leaves</tissue>
    </source>
</reference>
<comment type="caution">
    <text evidence="6">The sequence shown here is derived from an EMBL/GenBank/DDBJ whole genome shotgun (WGS) entry which is preliminary data.</text>
</comment>
<keyword evidence="5" id="KW-0539">Nucleus</keyword>
<dbReference type="AlphaFoldDB" id="A0A445A7R0"/>
<keyword evidence="7" id="KW-1185">Reference proteome</keyword>
<keyword evidence="2" id="KW-0805">Transcription regulation</keyword>
<dbReference type="SUPFAM" id="SSF101936">
    <property type="entry name" value="DNA-binding pseudobarrel domain"/>
    <property type="match status" value="1"/>
</dbReference>
<keyword evidence="3" id="KW-0238">DNA-binding</keyword>
<accession>A0A445A7R0</accession>
<organism evidence="6 7">
    <name type="scientific">Arachis hypogaea</name>
    <name type="common">Peanut</name>
    <dbReference type="NCBI Taxonomy" id="3818"/>
    <lineage>
        <taxon>Eukaryota</taxon>
        <taxon>Viridiplantae</taxon>
        <taxon>Streptophyta</taxon>
        <taxon>Embryophyta</taxon>
        <taxon>Tracheophyta</taxon>
        <taxon>Spermatophyta</taxon>
        <taxon>Magnoliopsida</taxon>
        <taxon>eudicotyledons</taxon>
        <taxon>Gunneridae</taxon>
        <taxon>Pentapetalae</taxon>
        <taxon>rosids</taxon>
        <taxon>fabids</taxon>
        <taxon>Fabales</taxon>
        <taxon>Fabaceae</taxon>
        <taxon>Papilionoideae</taxon>
        <taxon>50 kb inversion clade</taxon>
        <taxon>dalbergioids sensu lato</taxon>
        <taxon>Dalbergieae</taxon>
        <taxon>Pterocarpus clade</taxon>
        <taxon>Arachis</taxon>
    </lineage>
</organism>
<gene>
    <name evidence="6" type="ORF">Ahy_B03g067795</name>
</gene>
<dbReference type="GO" id="GO:0003677">
    <property type="term" value="F:DNA binding"/>
    <property type="evidence" value="ECO:0007669"/>
    <property type="project" value="UniProtKB-KW"/>
</dbReference>
<proteinExistence type="predicted"/>
<name>A0A445A7R0_ARAHY</name>
<evidence type="ECO:0000256" key="1">
    <source>
        <dbReference type="ARBA" id="ARBA00004123"/>
    </source>
</evidence>
<evidence type="ECO:0000256" key="4">
    <source>
        <dbReference type="ARBA" id="ARBA00023163"/>
    </source>
</evidence>
<comment type="subcellular location">
    <subcellularLocation>
        <location evidence="1">Nucleus</location>
    </subcellularLocation>
</comment>
<evidence type="ECO:0000256" key="2">
    <source>
        <dbReference type="ARBA" id="ARBA00023015"/>
    </source>
</evidence>